<comment type="catalytic activity">
    <reaction evidence="7">
        <text>a 2'-deoxycytidine in DNA + S-adenosyl-L-methionine = a 5-methyl-2'-deoxycytidine in DNA + S-adenosyl-L-homocysteine + H(+)</text>
        <dbReference type="Rhea" id="RHEA:13681"/>
        <dbReference type="Rhea" id="RHEA-COMP:11369"/>
        <dbReference type="Rhea" id="RHEA-COMP:11370"/>
        <dbReference type="ChEBI" id="CHEBI:15378"/>
        <dbReference type="ChEBI" id="CHEBI:57856"/>
        <dbReference type="ChEBI" id="CHEBI:59789"/>
        <dbReference type="ChEBI" id="CHEBI:85452"/>
        <dbReference type="ChEBI" id="CHEBI:85454"/>
        <dbReference type="EC" id="2.1.1.37"/>
    </reaction>
</comment>
<dbReference type="GO" id="GO:0044027">
    <property type="term" value="P:negative regulation of gene expression via chromosomal CpG island methylation"/>
    <property type="evidence" value="ECO:0007669"/>
    <property type="project" value="TreeGrafter"/>
</dbReference>
<proteinExistence type="inferred from homology"/>
<dbReference type="NCBIfam" id="TIGR00675">
    <property type="entry name" value="dcm"/>
    <property type="match status" value="1"/>
</dbReference>
<sequence>MRANESTIQVLDLFAGAGGLTQGLHESSARYRVAGAVEMDRAAAETYKQVFGNVMHQGRIEDWLETHTVPDVDLVVGGPPCQGFSALGRQDADDARNQMWRHYAKTVALAGPKYFVLENVPQFLKSPEFQIFYKTTQAGGELADYVLTPHTLNSADYGAPQARKRVVVIGRHRDMKDPGEPKKTHADAHLTVGEALRGIKAHVTEQLLPEGRFIELEDGKMLPGEFKTTELHLTRNFEQLSLDRFASIPIGGNRFDLPDELKAPCWRKHTTGSGDVMGRLHSDRPSVTIRTEFFKPEKGRYLHPTENRAITHFEAARLQGFPDDYKWVGSKTAIAKQIGNAVPIKLASAIGTLLSRHL</sequence>
<dbReference type="InterPro" id="IPR050390">
    <property type="entry name" value="C5-Methyltransferase"/>
</dbReference>
<keyword evidence="1 5" id="KW-0489">Methyltransferase</keyword>
<dbReference type="EC" id="2.1.1.37" evidence="7"/>
<accession>A0A0C2ZSI8</accession>
<dbReference type="PRINTS" id="PR00105">
    <property type="entry name" value="C5METTRFRASE"/>
</dbReference>
<evidence type="ECO:0000256" key="5">
    <source>
        <dbReference type="PROSITE-ProRule" id="PRU01016"/>
    </source>
</evidence>
<dbReference type="PROSITE" id="PS00094">
    <property type="entry name" value="C5_MTASE_1"/>
    <property type="match status" value="1"/>
</dbReference>
<dbReference type="Proteomes" id="UP000325576">
    <property type="component" value="Unassembled WGS sequence"/>
</dbReference>
<dbReference type="PANTHER" id="PTHR10629">
    <property type="entry name" value="CYTOSINE-SPECIFIC METHYLTRANSFERASE"/>
    <property type="match status" value="1"/>
</dbReference>
<dbReference type="Gene3D" id="3.90.120.10">
    <property type="entry name" value="DNA Methylase, subunit A, domain 2"/>
    <property type="match status" value="1"/>
</dbReference>
<organism evidence="8 9">
    <name type="scientific">Rhodococcus erythropolis</name>
    <name type="common">Arthrobacter picolinophilus</name>
    <dbReference type="NCBI Taxonomy" id="1833"/>
    <lineage>
        <taxon>Bacteria</taxon>
        <taxon>Bacillati</taxon>
        <taxon>Actinomycetota</taxon>
        <taxon>Actinomycetes</taxon>
        <taxon>Mycobacteriales</taxon>
        <taxon>Nocardiaceae</taxon>
        <taxon>Rhodococcus</taxon>
        <taxon>Rhodococcus erythropolis group</taxon>
    </lineage>
</organism>
<dbReference type="GO" id="GO:0009307">
    <property type="term" value="P:DNA restriction-modification system"/>
    <property type="evidence" value="ECO:0007669"/>
    <property type="project" value="UniProtKB-KW"/>
</dbReference>
<dbReference type="GO" id="GO:0032259">
    <property type="term" value="P:methylation"/>
    <property type="evidence" value="ECO:0007669"/>
    <property type="project" value="UniProtKB-KW"/>
</dbReference>
<keyword evidence="3 5" id="KW-0949">S-adenosyl-L-methionine</keyword>
<evidence type="ECO:0000256" key="3">
    <source>
        <dbReference type="ARBA" id="ARBA00022691"/>
    </source>
</evidence>
<dbReference type="InterPro" id="IPR029063">
    <property type="entry name" value="SAM-dependent_MTases_sf"/>
</dbReference>
<comment type="caution">
    <text evidence="8">The sequence shown here is derived from an EMBL/GenBank/DDBJ whole genome shotgun (WGS) entry which is preliminary data.</text>
</comment>
<evidence type="ECO:0000256" key="4">
    <source>
        <dbReference type="ARBA" id="ARBA00022747"/>
    </source>
</evidence>
<dbReference type="PANTHER" id="PTHR10629:SF52">
    <property type="entry name" value="DNA (CYTOSINE-5)-METHYLTRANSFERASE 1"/>
    <property type="match status" value="1"/>
</dbReference>
<evidence type="ECO:0000256" key="6">
    <source>
        <dbReference type="RuleBase" id="RU000416"/>
    </source>
</evidence>
<evidence type="ECO:0000256" key="7">
    <source>
        <dbReference type="RuleBase" id="RU000417"/>
    </source>
</evidence>
<dbReference type="PROSITE" id="PS51679">
    <property type="entry name" value="SAM_MT_C5"/>
    <property type="match status" value="1"/>
</dbReference>
<dbReference type="InterPro" id="IPR031303">
    <property type="entry name" value="C5_meth_CS"/>
</dbReference>
<reference evidence="8 9" key="1">
    <citation type="journal article" date="2017" name="Poromechanics V (2013)">
        <title>Genomic Characterization of the Arsenic-Tolerant Actinobacterium, &lt;i&gt;Rhodococcus erythropolis&lt;/i&gt; S43.</title>
        <authorList>
            <person name="Retamal-Morales G."/>
            <person name="Mehnert M."/>
            <person name="Schwabe R."/>
            <person name="Tischler D."/>
            <person name="Schloemann M."/>
            <person name="Levican G.J."/>
        </authorList>
    </citation>
    <scope>NUCLEOTIDE SEQUENCE [LARGE SCALE GENOMIC DNA]</scope>
    <source>
        <strain evidence="8 9">S43</strain>
    </source>
</reference>
<evidence type="ECO:0000313" key="8">
    <source>
        <dbReference type="EMBL" id="KAB2586278.1"/>
    </source>
</evidence>
<dbReference type="InterPro" id="IPR001525">
    <property type="entry name" value="C5_MeTfrase"/>
</dbReference>
<keyword evidence="2 5" id="KW-0808">Transferase</keyword>
<dbReference type="GO" id="GO:0003886">
    <property type="term" value="F:DNA (cytosine-5-)-methyltransferase activity"/>
    <property type="evidence" value="ECO:0007669"/>
    <property type="project" value="UniProtKB-EC"/>
</dbReference>
<feature type="active site" evidence="5">
    <location>
        <position position="81"/>
    </location>
</feature>
<dbReference type="Pfam" id="PF00145">
    <property type="entry name" value="DNA_methylase"/>
    <property type="match status" value="1"/>
</dbReference>
<dbReference type="SUPFAM" id="SSF53335">
    <property type="entry name" value="S-adenosyl-L-methionine-dependent methyltransferases"/>
    <property type="match status" value="1"/>
</dbReference>
<dbReference type="PROSITE" id="PS00095">
    <property type="entry name" value="C5_MTASE_2"/>
    <property type="match status" value="1"/>
</dbReference>
<comment type="similarity">
    <text evidence="5 6">Belongs to the class I-like SAM-binding methyltransferase superfamily. C5-methyltransferase family.</text>
</comment>
<gene>
    <name evidence="8" type="ORF">BS297_06030</name>
</gene>
<protein>
    <recommendedName>
        <fullName evidence="7">Cytosine-specific methyltransferase</fullName>
        <ecNumber evidence="7">2.1.1.37</ecNumber>
    </recommendedName>
</protein>
<dbReference type="InterPro" id="IPR018117">
    <property type="entry name" value="C5_DNA_meth_AS"/>
</dbReference>
<dbReference type="Gene3D" id="3.40.50.150">
    <property type="entry name" value="Vaccinia Virus protein VP39"/>
    <property type="match status" value="1"/>
</dbReference>
<dbReference type="GO" id="GO:0003677">
    <property type="term" value="F:DNA binding"/>
    <property type="evidence" value="ECO:0007669"/>
    <property type="project" value="TreeGrafter"/>
</dbReference>
<name>A0A0C2ZSI8_RHOER</name>
<dbReference type="EMBL" id="MRBO01000222">
    <property type="protein sequence ID" value="KAB2586278.1"/>
    <property type="molecule type" value="Genomic_DNA"/>
</dbReference>
<dbReference type="AlphaFoldDB" id="A0A0C2ZSI8"/>
<evidence type="ECO:0000256" key="2">
    <source>
        <dbReference type="ARBA" id="ARBA00022679"/>
    </source>
</evidence>
<evidence type="ECO:0000313" key="9">
    <source>
        <dbReference type="Proteomes" id="UP000325576"/>
    </source>
</evidence>
<evidence type="ECO:0000256" key="1">
    <source>
        <dbReference type="ARBA" id="ARBA00022603"/>
    </source>
</evidence>
<keyword evidence="4" id="KW-0680">Restriction system</keyword>